<keyword evidence="5 9" id="KW-0418">Kinase</keyword>
<evidence type="ECO:0000256" key="2">
    <source>
        <dbReference type="ARBA" id="ARBA00012438"/>
    </source>
</evidence>
<keyword evidence="6" id="KW-0067">ATP-binding</keyword>
<comment type="catalytic activity">
    <reaction evidence="1">
        <text>ATP + protein L-histidine = ADP + protein N-phospho-L-histidine.</text>
        <dbReference type="EC" id="2.7.13.3"/>
    </reaction>
</comment>
<sequence length="519" mass="56415">MAEKDDGREMEGGAAAVPGAAYRASACEKNRPLIKLPLRHRLSSKVLLLTVLSVLVAEVLIFVPSVASMRMRWLTARLDTVAAVSIVLADGQTPDVPRAVQDSVLLATGTKAIALREKDASRLLAMSEMPKTIDQHIDLAHTSEAAAIWDAFDTLFAGGNRTLRVYGPVGNGDKVIELVTSDAPLREAMLDYAANVAFVSLVISLIAASLVYLAINELLLRPVRRVHRNIIHFAEAPDDPTRIIVPDSRKDELGVAQRQLAAIQTDLQRTFSEQKHLADLGLAVSKINHDMRNILASAQLMSDHLADAKDPIVQRFAPKLIRTLSRAIGYAESVIAYGRAQEAPPKQRRVLLHTIIADVEETLPIDPDSGIEFRNMVPRDFEVDVDAEQFFRIMTNLCRNAVQAMAADRPSDSSVVKRLTITGGRVGSVAIIGIEDTGPGLPQMARDNLFTAFRGSTRSGGTGLGLAIAHELVRAHGGAIELRGDRTFGTHFEIRIPDMPVSLASWRKQRQAAKAGKSA</sequence>
<evidence type="ECO:0000259" key="8">
    <source>
        <dbReference type="PROSITE" id="PS50109"/>
    </source>
</evidence>
<evidence type="ECO:0000256" key="6">
    <source>
        <dbReference type="ARBA" id="ARBA00022840"/>
    </source>
</evidence>
<evidence type="ECO:0000313" key="10">
    <source>
        <dbReference type="Proteomes" id="UP000247454"/>
    </source>
</evidence>
<evidence type="ECO:0000256" key="1">
    <source>
        <dbReference type="ARBA" id="ARBA00000085"/>
    </source>
</evidence>
<evidence type="ECO:0000313" key="9">
    <source>
        <dbReference type="EMBL" id="PYE87562.1"/>
    </source>
</evidence>
<protein>
    <recommendedName>
        <fullName evidence="2">histidine kinase</fullName>
        <ecNumber evidence="2">2.7.13.3</ecNumber>
    </recommendedName>
</protein>
<organism evidence="9 10">
    <name type="scientific">Phyllobacterium leguminum</name>
    <dbReference type="NCBI Taxonomy" id="314237"/>
    <lineage>
        <taxon>Bacteria</taxon>
        <taxon>Pseudomonadati</taxon>
        <taxon>Pseudomonadota</taxon>
        <taxon>Alphaproteobacteria</taxon>
        <taxon>Hyphomicrobiales</taxon>
        <taxon>Phyllobacteriaceae</taxon>
        <taxon>Phyllobacterium</taxon>
    </lineage>
</organism>
<dbReference type="InterPro" id="IPR004358">
    <property type="entry name" value="Sig_transdc_His_kin-like_C"/>
</dbReference>
<dbReference type="GO" id="GO:0005524">
    <property type="term" value="F:ATP binding"/>
    <property type="evidence" value="ECO:0007669"/>
    <property type="project" value="UniProtKB-KW"/>
</dbReference>
<gene>
    <name evidence="9" type="ORF">C7477_11264</name>
</gene>
<keyword evidence="4" id="KW-0547">Nucleotide-binding</keyword>
<dbReference type="PANTHER" id="PTHR44936">
    <property type="entry name" value="SENSOR PROTEIN CREC"/>
    <property type="match status" value="1"/>
</dbReference>
<feature type="transmembrane region" description="Helical" evidence="7">
    <location>
        <begin position="192"/>
        <end position="215"/>
    </location>
</feature>
<accession>A0A318T5L1</accession>
<dbReference type="InterPro" id="IPR036890">
    <property type="entry name" value="HATPase_C_sf"/>
</dbReference>
<evidence type="ECO:0000256" key="5">
    <source>
        <dbReference type="ARBA" id="ARBA00022777"/>
    </source>
</evidence>
<comment type="caution">
    <text evidence="9">The sequence shown here is derived from an EMBL/GenBank/DDBJ whole genome shotgun (WGS) entry which is preliminary data.</text>
</comment>
<dbReference type="InterPro" id="IPR005467">
    <property type="entry name" value="His_kinase_dom"/>
</dbReference>
<dbReference type="GO" id="GO:0004673">
    <property type="term" value="F:protein histidine kinase activity"/>
    <property type="evidence" value="ECO:0007669"/>
    <property type="project" value="UniProtKB-EC"/>
</dbReference>
<dbReference type="InterPro" id="IPR003594">
    <property type="entry name" value="HATPase_dom"/>
</dbReference>
<dbReference type="RefSeq" id="WP_245411816.1">
    <property type="nucleotide sequence ID" value="NZ_QJTF01000012.1"/>
</dbReference>
<evidence type="ECO:0000256" key="4">
    <source>
        <dbReference type="ARBA" id="ARBA00022741"/>
    </source>
</evidence>
<keyword evidence="7" id="KW-1133">Transmembrane helix</keyword>
<dbReference type="Gene3D" id="1.10.287.130">
    <property type="match status" value="1"/>
</dbReference>
<dbReference type="Gene3D" id="3.30.565.10">
    <property type="entry name" value="Histidine kinase-like ATPase, C-terminal domain"/>
    <property type="match status" value="1"/>
</dbReference>
<dbReference type="CDD" id="cd00075">
    <property type="entry name" value="HATPase"/>
    <property type="match status" value="1"/>
</dbReference>
<reference evidence="9 10" key="1">
    <citation type="submission" date="2018-06" db="EMBL/GenBank/DDBJ databases">
        <title>Genomic Encyclopedia of Type Strains, Phase III (KMG-III): the genomes of soil and plant-associated and newly described type strains.</title>
        <authorList>
            <person name="Whitman W."/>
        </authorList>
    </citation>
    <scope>NUCLEOTIDE SEQUENCE [LARGE SCALE GENOMIC DNA]</scope>
    <source>
        <strain evidence="9 10">ORS 1419</strain>
    </source>
</reference>
<name>A0A318T5L1_9HYPH</name>
<dbReference type="AlphaFoldDB" id="A0A318T5L1"/>
<dbReference type="SMART" id="SM00387">
    <property type="entry name" value="HATPase_c"/>
    <property type="match status" value="1"/>
</dbReference>
<evidence type="ECO:0000256" key="7">
    <source>
        <dbReference type="SAM" id="Phobius"/>
    </source>
</evidence>
<keyword evidence="7" id="KW-0472">Membrane</keyword>
<keyword evidence="3" id="KW-0808">Transferase</keyword>
<dbReference type="SUPFAM" id="SSF55874">
    <property type="entry name" value="ATPase domain of HSP90 chaperone/DNA topoisomerase II/histidine kinase"/>
    <property type="match status" value="1"/>
</dbReference>
<dbReference type="EC" id="2.7.13.3" evidence="2"/>
<dbReference type="PRINTS" id="PR00344">
    <property type="entry name" value="BCTRLSENSOR"/>
</dbReference>
<feature type="transmembrane region" description="Helical" evidence="7">
    <location>
        <begin position="46"/>
        <end position="67"/>
    </location>
</feature>
<proteinExistence type="predicted"/>
<dbReference type="PROSITE" id="PS50109">
    <property type="entry name" value="HIS_KIN"/>
    <property type="match status" value="1"/>
</dbReference>
<dbReference type="Proteomes" id="UP000247454">
    <property type="component" value="Unassembled WGS sequence"/>
</dbReference>
<evidence type="ECO:0000256" key="3">
    <source>
        <dbReference type="ARBA" id="ARBA00022679"/>
    </source>
</evidence>
<keyword evidence="7" id="KW-0812">Transmembrane</keyword>
<keyword evidence="10" id="KW-1185">Reference proteome</keyword>
<dbReference type="PANTHER" id="PTHR44936:SF10">
    <property type="entry name" value="SENSOR PROTEIN RSTB"/>
    <property type="match status" value="1"/>
</dbReference>
<feature type="domain" description="Histidine kinase" evidence="8">
    <location>
        <begin position="286"/>
        <end position="500"/>
    </location>
</feature>
<dbReference type="InterPro" id="IPR050980">
    <property type="entry name" value="2C_sensor_his_kinase"/>
</dbReference>
<dbReference type="Pfam" id="PF02518">
    <property type="entry name" value="HATPase_c"/>
    <property type="match status" value="1"/>
</dbReference>
<dbReference type="EMBL" id="QJTF01000012">
    <property type="protein sequence ID" value="PYE87562.1"/>
    <property type="molecule type" value="Genomic_DNA"/>
</dbReference>